<evidence type="ECO:0000313" key="1">
    <source>
        <dbReference type="EMBL" id="QFQ96983.1"/>
    </source>
</evidence>
<protein>
    <submittedName>
        <fullName evidence="1">Uncharacterized protein</fullName>
    </submittedName>
</protein>
<organism evidence="1 2">
    <name type="scientific">Streptomyces phaeolivaceus</name>
    <dbReference type="NCBI Taxonomy" id="2653200"/>
    <lineage>
        <taxon>Bacteria</taxon>
        <taxon>Bacillati</taxon>
        <taxon>Actinomycetota</taxon>
        <taxon>Actinomycetes</taxon>
        <taxon>Kitasatosporales</taxon>
        <taxon>Streptomycetaceae</taxon>
        <taxon>Streptomyces</taxon>
    </lineage>
</organism>
<dbReference type="KEGG" id="sphv:F9278_13035"/>
<accession>A0A5P8K151</accession>
<name>A0A5P8K151_9ACTN</name>
<gene>
    <name evidence="1" type="ORF">F9278_13035</name>
</gene>
<dbReference type="EMBL" id="CP045096">
    <property type="protein sequence ID" value="QFQ96983.1"/>
    <property type="molecule type" value="Genomic_DNA"/>
</dbReference>
<dbReference type="RefSeq" id="WP_152168471.1">
    <property type="nucleotide sequence ID" value="NZ_CP045096.1"/>
</dbReference>
<dbReference type="AlphaFoldDB" id="A0A5P8K151"/>
<keyword evidence="2" id="KW-1185">Reference proteome</keyword>
<evidence type="ECO:0000313" key="2">
    <source>
        <dbReference type="Proteomes" id="UP000327294"/>
    </source>
</evidence>
<proteinExistence type="predicted"/>
<reference evidence="1 2" key="1">
    <citation type="submission" date="2019-10" db="EMBL/GenBank/DDBJ databases">
        <title>Streptomyces sp. strain GY16 isolated from leaves of Broussonetia papyrifera.</title>
        <authorList>
            <person name="Mo P."/>
        </authorList>
    </citation>
    <scope>NUCLEOTIDE SEQUENCE [LARGE SCALE GENOMIC DNA]</scope>
    <source>
        <strain evidence="1 2">GY16</strain>
    </source>
</reference>
<sequence length="239" mass="28091">MNTAPICGYCRQIVELRSGIVIPHWREDFSSSLCPSSYRESTRVRWLRGEKFERYQLEQAAKATRRRQQLRTTHDVARRAMNLYDDDPVPAPRLLPMHEGRRYVAVMLPGSGPADVWLPGKNRGEQRRFIGRFLPSTHGLRWNEKRGCWSVPTRHFLELARHLLRYNQVIMLGREFNPFEKCNGACRHATRPDCQCSCRAEYHGKGKWKAGWIEVDEFDTDYHGDSWHWTVFTRDSDGR</sequence>
<dbReference type="Proteomes" id="UP000327294">
    <property type="component" value="Chromosome"/>
</dbReference>